<dbReference type="Pfam" id="PF00593">
    <property type="entry name" value="TonB_dep_Rec_b-barrel"/>
    <property type="match status" value="1"/>
</dbReference>
<keyword evidence="2 4" id="KW-0472">Membrane</keyword>
<evidence type="ECO:0000259" key="7">
    <source>
        <dbReference type="Pfam" id="PF07715"/>
    </source>
</evidence>
<evidence type="ECO:0000259" key="6">
    <source>
        <dbReference type="Pfam" id="PF00593"/>
    </source>
</evidence>
<dbReference type="SUPFAM" id="SSF56935">
    <property type="entry name" value="Porins"/>
    <property type="match status" value="1"/>
</dbReference>
<feature type="compositionally biased region" description="Low complexity" evidence="5">
    <location>
        <begin position="1"/>
        <end position="30"/>
    </location>
</feature>
<dbReference type="NCBIfam" id="TIGR01782">
    <property type="entry name" value="TonB-Xanth-Caul"/>
    <property type="match status" value="1"/>
</dbReference>
<dbReference type="InterPro" id="IPR000531">
    <property type="entry name" value="Beta-barrel_TonB"/>
</dbReference>
<evidence type="ECO:0000256" key="1">
    <source>
        <dbReference type="ARBA" id="ARBA00004442"/>
    </source>
</evidence>
<keyword evidence="8" id="KW-0675">Receptor</keyword>
<evidence type="ECO:0000313" key="9">
    <source>
        <dbReference type="Proteomes" id="UP001302249"/>
    </source>
</evidence>
<dbReference type="Gene3D" id="2.40.170.20">
    <property type="entry name" value="TonB-dependent receptor, beta-barrel domain"/>
    <property type="match status" value="1"/>
</dbReference>
<evidence type="ECO:0000256" key="3">
    <source>
        <dbReference type="ARBA" id="ARBA00023237"/>
    </source>
</evidence>
<dbReference type="PANTHER" id="PTHR40980:SF3">
    <property type="entry name" value="TONB-DEPENDENT RECEPTOR-LIKE BETA-BARREL DOMAIN-CONTAINING PROTEIN"/>
    <property type="match status" value="1"/>
</dbReference>
<keyword evidence="9" id="KW-1185">Reference proteome</keyword>
<evidence type="ECO:0000313" key="8">
    <source>
        <dbReference type="EMBL" id="WNO52424.1"/>
    </source>
</evidence>
<dbReference type="Pfam" id="PF07715">
    <property type="entry name" value="Plug"/>
    <property type="match status" value="1"/>
</dbReference>
<reference evidence="8 9" key="1">
    <citation type="submission" date="2023-09" db="EMBL/GenBank/DDBJ databases">
        <authorList>
            <person name="Rey-Velasco X."/>
        </authorList>
    </citation>
    <scope>NUCLEOTIDE SEQUENCE [LARGE SCALE GENOMIC DNA]</scope>
    <source>
        <strain evidence="8 9">W311</strain>
    </source>
</reference>
<dbReference type="InterPro" id="IPR012910">
    <property type="entry name" value="Plug_dom"/>
</dbReference>
<comment type="subcellular location">
    <subcellularLocation>
        <location evidence="1 4">Cell outer membrane</location>
    </subcellularLocation>
</comment>
<dbReference type="InterPro" id="IPR036942">
    <property type="entry name" value="Beta-barrel_TonB_sf"/>
</dbReference>
<organism evidence="8 9">
    <name type="scientific">Stakelama saccharophila</name>
    <dbReference type="NCBI Taxonomy" id="3075605"/>
    <lineage>
        <taxon>Bacteria</taxon>
        <taxon>Pseudomonadati</taxon>
        <taxon>Pseudomonadota</taxon>
        <taxon>Alphaproteobacteria</taxon>
        <taxon>Sphingomonadales</taxon>
        <taxon>Sphingomonadaceae</taxon>
        <taxon>Stakelama</taxon>
    </lineage>
</organism>
<feature type="region of interest" description="Disordered" evidence="5">
    <location>
        <begin position="1"/>
        <end position="51"/>
    </location>
</feature>
<gene>
    <name evidence="8" type="ORF">RPR59_07995</name>
</gene>
<keyword evidence="4" id="KW-0798">TonB box</keyword>
<feature type="domain" description="TonB-dependent receptor plug" evidence="7">
    <location>
        <begin position="70"/>
        <end position="168"/>
    </location>
</feature>
<keyword evidence="3" id="KW-0998">Cell outer membrane</keyword>
<dbReference type="EMBL" id="CP135076">
    <property type="protein sequence ID" value="WNO52424.1"/>
    <property type="molecule type" value="Genomic_DNA"/>
</dbReference>
<dbReference type="PANTHER" id="PTHR40980">
    <property type="entry name" value="PLUG DOMAIN-CONTAINING PROTEIN"/>
    <property type="match status" value="1"/>
</dbReference>
<sequence length="938" mass="100915">MTNTALAQDVSSSSDAASAGQAGGQELQSGKPFPPTVNRQTANDADSSEEANEIVVTGIRRSLERAADIKKNASQVVDAIVAEDIGKFPDPTTSAALQRVPGVQVSVDSNNELGNVLVRGLPDILTTVSGREVFTTTGRSFNLHFIPAQALAAVKVYKSQSPDLIEGGLAGQIDLNLNRPFNFEKPTLNVTVRNRYATEADKSSPTIAGLVTDSWDTGAGKIGILVNGSYQRDDHYRAQTQLLDRRSSAAAPLGEPGYLIPNILRNFANTGTIERRELNGSIQWQVTPALQAYVDGLYVDSKETASNSGANIQAFTTGTTLGDVTASDNCFDARVNENGYNARMVTDPQTGESVLQPYTVQNVCEVDSATLESPVVNSTSQAHHYDTDDKLIAGGLKYDQGGLSADIDVSYQKSHNSTTDITADIGKRLPSLTFRPDVDNVAAYTVPGNGLLENDGFSLRNSFQQRFSVSDGSLFAVKGDVAKEFGGILKSVKIGGRYAKRKADQRAAQVISPFPGGNVGTASEADAVMVGDSGLPNDFLSMGDPAPGLNDGASYLIPNPDFLLSERGQDALRAYVGQPMGRPDYQPSRRFSIDEETIAGYVRANYDIPITGRIHLGGLVGGRLVRTKRDLLFFHNVTTGEGGDAQTTVEPIRADTTDTDFLPNVTAKLDFGNGLQARMIYSKSLRRPEFTALNPALNLTISANPFIQNSGGAGNPDLKPQKSNSYDATLGYYFNNGYIAVAGYYRDISNRVISGSQLETIDGVDYNITRPRNIGKADLKGVEVNGQYFFDFLPGALAGLGLQGSFTYLDSKVKGDDPLAGYPLLGVSKYNYTAGLLYDHSGVSGRLVYTYRSKYDATDQSGSNALRPIDSQALFGVVRPAGRLDFSIGYDIDDQLRIDVGGTNILKNETKTYYGSSAYNFNDYLDETTYSIGLRIRI</sequence>
<dbReference type="InterPro" id="IPR037066">
    <property type="entry name" value="Plug_dom_sf"/>
</dbReference>
<protein>
    <submittedName>
        <fullName evidence="8">TonB-dependent receptor</fullName>
    </submittedName>
</protein>
<evidence type="ECO:0000256" key="4">
    <source>
        <dbReference type="RuleBase" id="RU003357"/>
    </source>
</evidence>
<dbReference type="Proteomes" id="UP001302249">
    <property type="component" value="Chromosome"/>
</dbReference>
<evidence type="ECO:0000256" key="2">
    <source>
        <dbReference type="ARBA" id="ARBA00023136"/>
    </source>
</evidence>
<dbReference type="InterPro" id="IPR010104">
    <property type="entry name" value="TonB_rcpt_bac"/>
</dbReference>
<feature type="domain" description="TonB-dependent receptor-like beta-barrel" evidence="6">
    <location>
        <begin position="436"/>
        <end position="905"/>
    </location>
</feature>
<accession>A0ABZ0B4W9</accession>
<comment type="similarity">
    <text evidence="4">Belongs to the TonB-dependent receptor family.</text>
</comment>
<proteinExistence type="inferred from homology"/>
<name>A0ABZ0B4W9_9SPHN</name>
<dbReference type="Gene3D" id="2.170.130.10">
    <property type="entry name" value="TonB-dependent receptor, plug domain"/>
    <property type="match status" value="1"/>
</dbReference>
<dbReference type="RefSeq" id="WP_313912853.1">
    <property type="nucleotide sequence ID" value="NZ_CP135076.1"/>
</dbReference>
<evidence type="ECO:0000256" key="5">
    <source>
        <dbReference type="SAM" id="MobiDB-lite"/>
    </source>
</evidence>